<keyword evidence="2" id="KW-0732">Signal</keyword>
<feature type="compositionally biased region" description="Basic residues" evidence="1">
    <location>
        <begin position="53"/>
        <end position="67"/>
    </location>
</feature>
<dbReference type="EMBL" id="ML170260">
    <property type="protein sequence ID" value="TDL15851.1"/>
    <property type="molecule type" value="Genomic_DNA"/>
</dbReference>
<dbReference type="Proteomes" id="UP000294933">
    <property type="component" value="Unassembled WGS sequence"/>
</dbReference>
<dbReference type="VEuPathDB" id="FungiDB:BD410DRAFT_832400"/>
<dbReference type="AlphaFoldDB" id="A0A4Y7PLI9"/>
<evidence type="ECO:0000256" key="1">
    <source>
        <dbReference type="SAM" id="MobiDB-lite"/>
    </source>
</evidence>
<feature type="chain" id="PRO_5021324078" evidence="2">
    <location>
        <begin position="23"/>
        <end position="221"/>
    </location>
</feature>
<proteinExistence type="predicted"/>
<protein>
    <submittedName>
        <fullName evidence="3">Uncharacterized protein</fullName>
    </submittedName>
</protein>
<feature type="region of interest" description="Disordered" evidence="1">
    <location>
        <begin position="39"/>
        <end position="199"/>
    </location>
</feature>
<gene>
    <name evidence="3" type="ORF">BD410DRAFT_832400</name>
</gene>
<name>A0A4Y7PLI9_9AGAM</name>
<feature type="compositionally biased region" description="Polar residues" evidence="1">
    <location>
        <begin position="81"/>
        <end position="100"/>
    </location>
</feature>
<feature type="compositionally biased region" description="Gly residues" evidence="1">
    <location>
        <begin position="163"/>
        <end position="180"/>
    </location>
</feature>
<evidence type="ECO:0000313" key="3">
    <source>
        <dbReference type="EMBL" id="TDL15851.1"/>
    </source>
</evidence>
<feature type="compositionally biased region" description="Low complexity" evidence="1">
    <location>
        <begin position="39"/>
        <end position="52"/>
    </location>
</feature>
<sequence>MTPFTAVLCILLTFDLIGNPEGFSCNVTCFLFTFTTTTTTTTPTLTPTPRTPYQRRRRRVTRIKNPLRRPIGEPAPRERTTTATQKASGQPVTTTPNAPTSRRPHQPPMLASAQATQGGLNNHARGQEGPTQARAKRSAHARRDGRECEGGERRKSGRRAIYRGGGGRGAWPRCGGGGDGSPPVSFAFEPPTTPPSRRFARFGSRYVTDRRLPACSNTCSR</sequence>
<reference evidence="3 4" key="1">
    <citation type="submission" date="2018-06" db="EMBL/GenBank/DDBJ databases">
        <title>A transcriptomic atlas of mushroom development highlights an independent origin of complex multicellularity.</title>
        <authorList>
            <consortium name="DOE Joint Genome Institute"/>
            <person name="Krizsan K."/>
            <person name="Almasi E."/>
            <person name="Merenyi Z."/>
            <person name="Sahu N."/>
            <person name="Viragh M."/>
            <person name="Koszo T."/>
            <person name="Mondo S."/>
            <person name="Kiss B."/>
            <person name="Balint B."/>
            <person name="Kues U."/>
            <person name="Barry K."/>
            <person name="Hegedus J.C."/>
            <person name="Henrissat B."/>
            <person name="Johnson J."/>
            <person name="Lipzen A."/>
            <person name="Ohm R."/>
            <person name="Nagy I."/>
            <person name="Pangilinan J."/>
            <person name="Yan J."/>
            <person name="Xiong Y."/>
            <person name="Grigoriev I.V."/>
            <person name="Hibbett D.S."/>
            <person name="Nagy L.G."/>
        </authorList>
    </citation>
    <scope>NUCLEOTIDE SEQUENCE [LARGE SCALE GENOMIC DNA]</scope>
    <source>
        <strain evidence="3 4">SZMC22713</strain>
    </source>
</reference>
<feature type="signal peptide" evidence="2">
    <location>
        <begin position="1"/>
        <end position="22"/>
    </location>
</feature>
<accession>A0A4Y7PLI9</accession>
<evidence type="ECO:0000256" key="2">
    <source>
        <dbReference type="SAM" id="SignalP"/>
    </source>
</evidence>
<organism evidence="3 4">
    <name type="scientific">Rickenella mellea</name>
    <dbReference type="NCBI Taxonomy" id="50990"/>
    <lineage>
        <taxon>Eukaryota</taxon>
        <taxon>Fungi</taxon>
        <taxon>Dikarya</taxon>
        <taxon>Basidiomycota</taxon>
        <taxon>Agaricomycotina</taxon>
        <taxon>Agaricomycetes</taxon>
        <taxon>Hymenochaetales</taxon>
        <taxon>Rickenellaceae</taxon>
        <taxon>Rickenella</taxon>
    </lineage>
</organism>
<evidence type="ECO:0000313" key="4">
    <source>
        <dbReference type="Proteomes" id="UP000294933"/>
    </source>
</evidence>
<keyword evidence="4" id="KW-1185">Reference proteome</keyword>
<feature type="compositionally biased region" description="Basic and acidic residues" evidence="1">
    <location>
        <begin position="141"/>
        <end position="154"/>
    </location>
</feature>